<dbReference type="Gene3D" id="3.40.50.1820">
    <property type="entry name" value="alpha/beta hydrolase"/>
    <property type="match status" value="1"/>
</dbReference>
<gene>
    <name evidence="2" type="ORF">BDV28DRAFT_154325</name>
</gene>
<dbReference type="InterPro" id="IPR029058">
    <property type="entry name" value="AB_hydrolase_fold"/>
</dbReference>
<protein>
    <submittedName>
        <fullName evidence="2">Alpha/Beta hydrolase protein</fullName>
    </submittedName>
</protein>
<dbReference type="InterPro" id="IPR050466">
    <property type="entry name" value="Carboxylest/Gibb_receptor"/>
</dbReference>
<evidence type="ECO:0000313" key="2">
    <source>
        <dbReference type="EMBL" id="KAE8357052.1"/>
    </source>
</evidence>
<evidence type="ECO:0000313" key="3">
    <source>
        <dbReference type="Proteomes" id="UP000327118"/>
    </source>
</evidence>
<dbReference type="OrthoDB" id="408631at2759"/>
<dbReference type="InterPro" id="IPR013094">
    <property type="entry name" value="AB_hydrolase_3"/>
</dbReference>
<name>A0A5N6ZHC6_9EURO</name>
<dbReference type="PANTHER" id="PTHR23024:SF242">
    <property type="entry name" value="ALPHA_BETA HYDROLASE FOLD-3 DOMAIN-CONTAINING PROTEIN-RELATED"/>
    <property type="match status" value="1"/>
</dbReference>
<dbReference type="GO" id="GO:0016787">
    <property type="term" value="F:hydrolase activity"/>
    <property type="evidence" value="ECO:0007669"/>
    <property type="project" value="UniProtKB-KW"/>
</dbReference>
<dbReference type="PANTHER" id="PTHR23024">
    <property type="entry name" value="ARYLACETAMIDE DEACETYLASE"/>
    <property type="match status" value="1"/>
</dbReference>
<sequence>MRPLTYYIVLKPVATLLRQLAFVLAPRIVPTPSSTLLIPSRDPKRSIKIHVYSPSSPPKGPLPLLLNFCGSGFVIQGHGLDDDYCHYIARNTDYTVFDIQYRMSPEHPCPAPLEDAEDVITWVQSQPGSYDRSRLGLSGFSAGGNVASSMAANHPGPFKVLVVFYPVVDAVRPMGERVAPERGGVKLPGWFMRFCTRAYLSGEFRGRGADVRVSPILRDVKDGWRVERVLGVSPAGDILAGEVEDWVKKLQAGREEGGRFLKIVDCERVEGCGHAWDKVAEEGTEAWEKKMRVYGKVVELLK</sequence>
<proteinExistence type="predicted"/>
<dbReference type="AlphaFoldDB" id="A0A5N6ZHC6"/>
<dbReference type="Proteomes" id="UP000327118">
    <property type="component" value="Unassembled WGS sequence"/>
</dbReference>
<keyword evidence="2" id="KW-0378">Hydrolase</keyword>
<accession>A0A5N6ZHC6</accession>
<dbReference type="SUPFAM" id="SSF53474">
    <property type="entry name" value="alpha/beta-Hydrolases"/>
    <property type="match status" value="1"/>
</dbReference>
<organism evidence="2 3">
    <name type="scientific">Aspergillus coremiiformis</name>
    <dbReference type="NCBI Taxonomy" id="138285"/>
    <lineage>
        <taxon>Eukaryota</taxon>
        <taxon>Fungi</taxon>
        <taxon>Dikarya</taxon>
        <taxon>Ascomycota</taxon>
        <taxon>Pezizomycotina</taxon>
        <taxon>Eurotiomycetes</taxon>
        <taxon>Eurotiomycetidae</taxon>
        <taxon>Eurotiales</taxon>
        <taxon>Aspergillaceae</taxon>
        <taxon>Aspergillus</taxon>
        <taxon>Aspergillus subgen. Circumdati</taxon>
    </lineage>
</organism>
<dbReference type="Pfam" id="PF07859">
    <property type="entry name" value="Abhydrolase_3"/>
    <property type="match status" value="1"/>
</dbReference>
<feature type="domain" description="Alpha/beta hydrolase fold-3" evidence="1">
    <location>
        <begin position="66"/>
        <end position="276"/>
    </location>
</feature>
<keyword evidence="3" id="KW-1185">Reference proteome</keyword>
<dbReference type="EMBL" id="ML739033">
    <property type="protein sequence ID" value="KAE8357052.1"/>
    <property type="molecule type" value="Genomic_DNA"/>
</dbReference>
<evidence type="ECO:0000259" key="1">
    <source>
        <dbReference type="Pfam" id="PF07859"/>
    </source>
</evidence>
<reference evidence="3" key="1">
    <citation type="submission" date="2019-04" db="EMBL/GenBank/DDBJ databases">
        <title>Friends and foes A comparative genomics studyof 23 Aspergillus species from section Flavi.</title>
        <authorList>
            <consortium name="DOE Joint Genome Institute"/>
            <person name="Kjaerbolling I."/>
            <person name="Vesth T."/>
            <person name="Frisvad J.C."/>
            <person name="Nybo J.L."/>
            <person name="Theobald S."/>
            <person name="Kildgaard S."/>
            <person name="Isbrandt T."/>
            <person name="Kuo A."/>
            <person name="Sato A."/>
            <person name="Lyhne E.K."/>
            <person name="Kogle M.E."/>
            <person name="Wiebenga A."/>
            <person name="Kun R.S."/>
            <person name="Lubbers R.J."/>
            <person name="Makela M.R."/>
            <person name="Barry K."/>
            <person name="Chovatia M."/>
            <person name="Clum A."/>
            <person name="Daum C."/>
            <person name="Haridas S."/>
            <person name="He G."/>
            <person name="LaButti K."/>
            <person name="Lipzen A."/>
            <person name="Mondo S."/>
            <person name="Riley R."/>
            <person name="Salamov A."/>
            <person name="Simmons B.A."/>
            <person name="Magnuson J.K."/>
            <person name="Henrissat B."/>
            <person name="Mortensen U.H."/>
            <person name="Larsen T.O."/>
            <person name="Devries R.P."/>
            <person name="Grigoriev I.V."/>
            <person name="Machida M."/>
            <person name="Baker S.E."/>
            <person name="Andersen M.R."/>
        </authorList>
    </citation>
    <scope>NUCLEOTIDE SEQUENCE [LARGE SCALE GENOMIC DNA]</scope>
    <source>
        <strain evidence="3">CBS 553.77</strain>
    </source>
</reference>